<reference evidence="1 2" key="1">
    <citation type="journal article" date="2020" name="ISME J.">
        <title>Comparative genomics reveals insights into cyanobacterial evolution and habitat adaptation.</title>
        <authorList>
            <person name="Chen M.Y."/>
            <person name="Teng W.K."/>
            <person name="Zhao L."/>
            <person name="Hu C.X."/>
            <person name="Zhou Y.K."/>
            <person name="Han B.P."/>
            <person name="Song L.R."/>
            <person name="Shu W.S."/>
        </authorList>
    </citation>
    <scope>NUCLEOTIDE SEQUENCE [LARGE SCALE GENOMIC DNA]</scope>
    <source>
        <strain evidence="1 2">FACHB-1370</strain>
    </source>
</reference>
<dbReference type="RefSeq" id="WP_190879041.1">
    <property type="nucleotide sequence ID" value="NZ_JACJSK010000021.1"/>
</dbReference>
<evidence type="ECO:0008006" key="3">
    <source>
        <dbReference type="Google" id="ProtNLM"/>
    </source>
</evidence>
<protein>
    <recommendedName>
        <fullName evidence="3">CHASE domain-containing protein</fullName>
    </recommendedName>
</protein>
<dbReference type="Proteomes" id="UP000641954">
    <property type="component" value="Unassembled WGS sequence"/>
</dbReference>
<sequence>MSRGGFSQGQCLAIGLLTGIVLSVMASVVVWQSERDEWQRQYETGTKKVAIALQKAINTDLKVFDEIKAFYVASEAVEETEFQLFVQNSMPQHPSVDMVAWIPSFPATQSPQTLNPVNPDGDSLFRFPGNHSAATQGGDRQPCLPIRYLASKTQNLMWALILLRQADCSIFRKQKIRRK</sequence>
<proteinExistence type="predicted"/>
<dbReference type="EMBL" id="JACJSK010000021">
    <property type="protein sequence ID" value="MBD2545244.1"/>
    <property type="molecule type" value="Genomic_DNA"/>
</dbReference>
<evidence type="ECO:0000313" key="1">
    <source>
        <dbReference type="EMBL" id="MBD2545244.1"/>
    </source>
</evidence>
<name>A0ABR8EEI3_9CYAN</name>
<gene>
    <name evidence="1" type="ORF">H6G72_15670</name>
</gene>
<comment type="caution">
    <text evidence="1">The sequence shown here is derived from an EMBL/GenBank/DDBJ whole genome shotgun (WGS) entry which is preliminary data.</text>
</comment>
<evidence type="ECO:0000313" key="2">
    <source>
        <dbReference type="Proteomes" id="UP000641954"/>
    </source>
</evidence>
<organism evidence="1 2">
    <name type="scientific">Planktothricoides raciborskii FACHB-1370</name>
    <dbReference type="NCBI Taxonomy" id="2949576"/>
    <lineage>
        <taxon>Bacteria</taxon>
        <taxon>Bacillati</taxon>
        <taxon>Cyanobacteriota</taxon>
        <taxon>Cyanophyceae</taxon>
        <taxon>Oscillatoriophycideae</taxon>
        <taxon>Oscillatoriales</taxon>
        <taxon>Oscillatoriaceae</taxon>
        <taxon>Planktothricoides</taxon>
    </lineage>
</organism>
<keyword evidence="2" id="KW-1185">Reference proteome</keyword>
<accession>A0ABR8EEI3</accession>